<keyword evidence="7 9" id="KW-0472">Membrane</keyword>
<keyword evidence="15" id="KW-1185">Reference proteome</keyword>
<dbReference type="GO" id="GO:0044718">
    <property type="term" value="P:siderophore transmembrane transport"/>
    <property type="evidence" value="ECO:0007669"/>
    <property type="project" value="TreeGrafter"/>
</dbReference>
<feature type="domain" description="TonB-dependent receptor-like beta-barrel" evidence="12">
    <location>
        <begin position="253"/>
        <end position="656"/>
    </location>
</feature>
<comment type="caution">
    <text evidence="14">The sequence shown here is derived from an EMBL/GenBank/DDBJ whole genome shotgun (WGS) entry which is preliminary data.</text>
</comment>
<evidence type="ECO:0000256" key="3">
    <source>
        <dbReference type="ARBA" id="ARBA00022448"/>
    </source>
</evidence>
<dbReference type="SUPFAM" id="SSF56935">
    <property type="entry name" value="Porins"/>
    <property type="match status" value="1"/>
</dbReference>
<keyword evidence="4 9" id="KW-1134">Transmembrane beta strand</keyword>
<feature type="domain" description="TonB-dependent receptor plug" evidence="13">
    <location>
        <begin position="57"/>
        <end position="152"/>
    </location>
</feature>
<keyword evidence="6 10" id="KW-0798">TonB box</keyword>
<evidence type="ECO:0000313" key="15">
    <source>
        <dbReference type="Proteomes" id="UP001161389"/>
    </source>
</evidence>
<dbReference type="InterPro" id="IPR012910">
    <property type="entry name" value="Plug_dom"/>
</dbReference>
<accession>A0AA37W3Z3</accession>
<dbReference type="Gene3D" id="2.170.130.10">
    <property type="entry name" value="TonB-dependent receptor, plug domain"/>
    <property type="match status" value="1"/>
</dbReference>
<keyword evidence="8 9" id="KW-0998">Cell outer membrane</keyword>
<evidence type="ECO:0000256" key="1">
    <source>
        <dbReference type="ARBA" id="ARBA00004571"/>
    </source>
</evidence>
<protein>
    <submittedName>
        <fullName evidence="14">Ligand-gated channel</fullName>
    </submittedName>
</protein>
<dbReference type="InterPro" id="IPR036942">
    <property type="entry name" value="Beta-barrel_TonB_sf"/>
</dbReference>
<evidence type="ECO:0000259" key="13">
    <source>
        <dbReference type="Pfam" id="PF07715"/>
    </source>
</evidence>
<dbReference type="InterPro" id="IPR039426">
    <property type="entry name" value="TonB-dep_rcpt-like"/>
</dbReference>
<dbReference type="InterPro" id="IPR000531">
    <property type="entry name" value="Beta-barrel_TonB"/>
</dbReference>
<dbReference type="Gene3D" id="2.40.170.20">
    <property type="entry name" value="TonB-dependent receptor, beta-barrel domain"/>
    <property type="match status" value="1"/>
</dbReference>
<dbReference type="GO" id="GO:0015344">
    <property type="term" value="F:siderophore uptake transmembrane transporter activity"/>
    <property type="evidence" value="ECO:0007669"/>
    <property type="project" value="TreeGrafter"/>
</dbReference>
<dbReference type="AlphaFoldDB" id="A0AA37W3Z3"/>
<dbReference type="RefSeq" id="WP_284377387.1">
    <property type="nucleotide sequence ID" value="NZ_BSNM01000002.1"/>
</dbReference>
<evidence type="ECO:0000256" key="2">
    <source>
        <dbReference type="ARBA" id="ARBA00009810"/>
    </source>
</evidence>
<evidence type="ECO:0000313" key="14">
    <source>
        <dbReference type="EMBL" id="GLQ29577.1"/>
    </source>
</evidence>
<evidence type="ECO:0000259" key="12">
    <source>
        <dbReference type="Pfam" id="PF00593"/>
    </source>
</evidence>
<reference evidence="14" key="2">
    <citation type="submission" date="2023-01" db="EMBL/GenBank/DDBJ databases">
        <title>Draft genome sequence of Litoribrevibacter albus strain NBRC 110071.</title>
        <authorList>
            <person name="Sun Q."/>
            <person name="Mori K."/>
        </authorList>
    </citation>
    <scope>NUCLEOTIDE SEQUENCE</scope>
    <source>
        <strain evidence="14">NBRC 110071</strain>
    </source>
</reference>
<dbReference type="EMBL" id="BSNM01000002">
    <property type="protein sequence ID" value="GLQ29577.1"/>
    <property type="molecule type" value="Genomic_DNA"/>
</dbReference>
<sequence>MKNTKLASKVSYLALAVAAANITCAYADTETTTNNADTKTTNIIQVIGSKEDGFNVSMTDEMIEKRQVTDLEDMFRHEPSITVGGGLPVAQKIYVRGIEDTLLNVTIDGATQAGYLYHHQGRVNVEPELVKNVVIKSGAGNATDGAGALGGAIHFNLKDAKDMLRDGERFGALAKTSYFSNNEGWKNHLSAYGMLNDDFGLLASITRYDTGDNYSDGHGDEVDNTEFEQQSVRFKLSGTLLEDHYLALSYEEYDDDGTRYARPNMVDIGLHPAYPSTLVPQETHRESAIFNYGYNPDSPWIDLKSTVYYNDSYLTKKGDVYAANWPPAGPPPTWTFADYYDGKAHGAGIESLGFDLRNTSRMGKHEVTYGAEYREDEAYLVKGYLDDFNNEETEITALYVQADIELTPSLRLSTGVRYDDYDYTDNQGENFSDDAISPNATLSFDITNELEVFASYAQAFKGVSSPEAWFLEFPYLNQALQSYRGADIDGDVPLQELQAEESDNIEFGFKYEGMNFAASGEIFKQTIENAQIISGSQGIRYSFVDDVEVKGYALRMAYFWDAVTLNAGVSHSKPELGDEPLASGDMGLGTSYGRTWTTGVEYQMRHDLTLGWNARLVERLKDVPEGQDEKAGYGIHDVYVQWLPMEDLTLGLAVNNMFDKYYYDQGSFFSMSEGADPIGLPEPGRDIRLSAAYQF</sequence>
<name>A0AA37W3Z3_9GAMM</name>
<evidence type="ECO:0000256" key="8">
    <source>
        <dbReference type="ARBA" id="ARBA00023237"/>
    </source>
</evidence>
<dbReference type="InterPro" id="IPR037066">
    <property type="entry name" value="Plug_dom_sf"/>
</dbReference>
<gene>
    <name evidence="14" type="ORF">GCM10007876_00550</name>
</gene>
<evidence type="ECO:0000256" key="11">
    <source>
        <dbReference type="SAM" id="SignalP"/>
    </source>
</evidence>
<evidence type="ECO:0000256" key="4">
    <source>
        <dbReference type="ARBA" id="ARBA00022452"/>
    </source>
</evidence>
<comment type="subcellular location">
    <subcellularLocation>
        <location evidence="1 9">Cell outer membrane</location>
        <topology evidence="1 9">Multi-pass membrane protein</topology>
    </subcellularLocation>
</comment>
<dbReference type="Pfam" id="PF00593">
    <property type="entry name" value="TonB_dep_Rec_b-barrel"/>
    <property type="match status" value="1"/>
</dbReference>
<proteinExistence type="inferred from homology"/>
<dbReference type="PANTHER" id="PTHR30069">
    <property type="entry name" value="TONB-DEPENDENT OUTER MEMBRANE RECEPTOR"/>
    <property type="match status" value="1"/>
</dbReference>
<feature type="chain" id="PRO_5041467293" evidence="11">
    <location>
        <begin position="28"/>
        <end position="695"/>
    </location>
</feature>
<dbReference type="CDD" id="cd01347">
    <property type="entry name" value="ligand_gated_channel"/>
    <property type="match status" value="1"/>
</dbReference>
<comment type="similarity">
    <text evidence="2 9 10">Belongs to the TonB-dependent receptor family.</text>
</comment>
<dbReference type="PANTHER" id="PTHR30069:SF41">
    <property type="entry name" value="HEME_HEMOPEXIN UTILIZATION PROTEIN C"/>
    <property type="match status" value="1"/>
</dbReference>
<keyword evidence="3 9" id="KW-0813">Transport</keyword>
<keyword evidence="5 9" id="KW-0812">Transmembrane</keyword>
<evidence type="ECO:0000256" key="9">
    <source>
        <dbReference type="PROSITE-ProRule" id="PRU01360"/>
    </source>
</evidence>
<organism evidence="14 15">
    <name type="scientific">Litoribrevibacter albus</name>
    <dbReference type="NCBI Taxonomy" id="1473156"/>
    <lineage>
        <taxon>Bacteria</taxon>
        <taxon>Pseudomonadati</taxon>
        <taxon>Pseudomonadota</taxon>
        <taxon>Gammaproteobacteria</taxon>
        <taxon>Oceanospirillales</taxon>
        <taxon>Oceanospirillaceae</taxon>
        <taxon>Litoribrevibacter</taxon>
    </lineage>
</organism>
<evidence type="ECO:0000256" key="5">
    <source>
        <dbReference type="ARBA" id="ARBA00022692"/>
    </source>
</evidence>
<feature type="signal peptide" evidence="11">
    <location>
        <begin position="1"/>
        <end position="27"/>
    </location>
</feature>
<evidence type="ECO:0000256" key="7">
    <source>
        <dbReference type="ARBA" id="ARBA00023136"/>
    </source>
</evidence>
<reference evidence="14" key="1">
    <citation type="journal article" date="2014" name="Int. J. Syst. Evol. Microbiol.">
        <title>Complete genome sequence of Corynebacterium casei LMG S-19264T (=DSM 44701T), isolated from a smear-ripened cheese.</title>
        <authorList>
            <consortium name="US DOE Joint Genome Institute (JGI-PGF)"/>
            <person name="Walter F."/>
            <person name="Albersmeier A."/>
            <person name="Kalinowski J."/>
            <person name="Ruckert C."/>
        </authorList>
    </citation>
    <scope>NUCLEOTIDE SEQUENCE</scope>
    <source>
        <strain evidence="14">NBRC 110071</strain>
    </source>
</reference>
<dbReference type="Proteomes" id="UP001161389">
    <property type="component" value="Unassembled WGS sequence"/>
</dbReference>
<evidence type="ECO:0000256" key="6">
    <source>
        <dbReference type="ARBA" id="ARBA00023077"/>
    </source>
</evidence>
<evidence type="ECO:0000256" key="10">
    <source>
        <dbReference type="RuleBase" id="RU003357"/>
    </source>
</evidence>
<dbReference type="GO" id="GO:0009279">
    <property type="term" value="C:cell outer membrane"/>
    <property type="evidence" value="ECO:0007669"/>
    <property type="project" value="UniProtKB-SubCell"/>
</dbReference>
<dbReference type="Pfam" id="PF07715">
    <property type="entry name" value="Plug"/>
    <property type="match status" value="1"/>
</dbReference>
<dbReference type="PROSITE" id="PS52016">
    <property type="entry name" value="TONB_DEPENDENT_REC_3"/>
    <property type="match status" value="1"/>
</dbReference>
<keyword evidence="11" id="KW-0732">Signal</keyword>